<dbReference type="EMBL" id="JACCCV010000001">
    <property type="protein sequence ID" value="NYF51000.1"/>
    <property type="molecule type" value="Genomic_DNA"/>
</dbReference>
<dbReference type="NCBIfam" id="TIGR03436">
    <property type="entry name" value="acidobact_VWFA"/>
    <property type="match status" value="1"/>
</dbReference>
<feature type="compositionally biased region" description="Low complexity" evidence="1">
    <location>
        <begin position="63"/>
        <end position="73"/>
    </location>
</feature>
<dbReference type="InterPro" id="IPR017802">
    <property type="entry name" value="VWFA-rel_acidobac-type"/>
</dbReference>
<dbReference type="Proteomes" id="UP000534186">
    <property type="component" value="Unassembled WGS sequence"/>
</dbReference>
<dbReference type="Gene3D" id="3.40.50.410">
    <property type="entry name" value="von Willebrand factor, type A domain"/>
    <property type="match status" value="1"/>
</dbReference>
<dbReference type="InterPro" id="IPR002035">
    <property type="entry name" value="VWF_A"/>
</dbReference>
<sequence>MRLVVGALVGLLMVQGDLLSQAPVVRQPPPTVGAQAPKDPDDVQSPPVADAQTNGAQAGGKTNGTATNGSTNGSPAGGFPTIKVETRLVNVALNVVDAKGSPVGGLGRDDFEILEDGKPQKIAVFEKEATTPLSIVLAIDASESVMTSERLEKEAAKHFVRALLREQDELDLMEFSDVVREIVPFTNQPKRIESGLNAIQHGDATALYDAIYLASDRLAGTSAANGRRRVIVLITDGGDTVKGARYTQALEQAQRAGAMVYSIIIVPIYADAGRNTGGEHALIQMAEDTGGKYYYVVDPKDLEPAFAHVSDDLRTQYLLGYYAPKRGTDSSFRQIKVRMTDAEMKGKYDLRYRSGYYADAR</sequence>
<dbReference type="InterPro" id="IPR036465">
    <property type="entry name" value="vWFA_dom_sf"/>
</dbReference>
<reference evidence="3 4" key="1">
    <citation type="submission" date="2020-07" db="EMBL/GenBank/DDBJ databases">
        <title>Genomic Encyclopedia of Type Strains, Phase IV (KMG-V): Genome sequencing to study the core and pangenomes of soil and plant-associated prokaryotes.</title>
        <authorList>
            <person name="Whitman W."/>
        </authorList>
    </citation>
    <scope>NUCLEOTIDE SEQUENCE [LARGE SCALE GENOMIC DNA]</scope>
    <source>
        <strain evidence="3 4">M8UP30</strain>
    </source>
</reference>
<dbReference type="CDD" id="cd00198">
    <property type="entry name" value="vWFA"/>
    <property type="match status" value="1"/>
</dbReference>
<dbReference type="SMART" id="SM00327">
    <property type="entry name" value="VWA"/>
    <property type="match status" value="1"/>
</dbReference>
<accession>A0A7Y9T916</accession>
<dbReference type="SUPFAM" id="SSF53300">
    <property type="entry name" value="vWA-like"/>
    <property type="match status" value="1"/>
</dbReference>
<evidence type="ECO:0000313" key="4">
    <source>
        <dbReference type="Proteomes" id="UP000534186"/>
    </source>
</evidence>
<evidence type="ECO:0000313" key="3">
    <source>
        <dbReference type="EMBL" id="NYF51000.1"/>
    </source>
</evidence>
<protein>
    <submittedName>
        <fullName evidence="3">Ca-activated chloride channel family protein</fullName>
    </submittedName>
</protein>
<dbReference type="Pfam" id="PF00092">
    <property type="entry name" value="VWA"/>
    <property type="match status" value="1"/>
</dbReference>
<gene>
    <name evidence="3" type="ORF">HDF12_001365</name>
</gene>
<proteinExistence type="predicted"/>
<dbReference type="AlphaFoldDB" id="A0A7Y9T916"/>
<feature type="region of interest" description="Disordered" evidence="1">
    <location>
        <begin position="25"/>
        <end position="78"/>
    </location>
</feature>
<evidence type="ECO:0000256" key="1">
    <source>
        <dbReference type="SAM" id="MobiDB-lite"/>
    </source>
</evidence>
<comment type="caution">
    <text evidence="3">The sequence shown here is derived from an EMBL/GenBank/DDBJ whole genome shotgun (WGS) entry which is preliminary data.</text>
</comment>
<evidence type="ECO:0000259" key="2">
    <source>
        <dbReference type="PROSITE" id="PS50234"/>
    </source>
</evidence>
<dbReference type="PROSITE" id="PS50234">
    <property type="entry name" value="VWFA"/>
    <property type="match status" value="1"/>
</dbReference>
<feature type="domain" description="VWFA" evidence="2">
    <location>
        <begin position="134"/>
        <end position="313"/>
    </location>
</feature>
<organism evidence="3 4">
    <name type="scientific">Tunturiibacter lichenicola</name>
    <dbReference type="NCBI Taxonomy" id="2051959"/>
    <lineage>
        <taxon>Bacteria</taxon>
        <taxon>Pseudomonadati</taxon>
        <taxon>Acidobacteriota</taxon>
        <taxon>Terriglobia</taxon>
        <taxon>Terriglobales</taxon>
        <taxon>Acidobacteriaceae</taxon>
        <taxon>Tunturiibacter</taxon>
    </lineage>
</organism>
<name>A0A7Y9T916_9BACT</name>